<dbReference type="GO" id="GO:0022857">
    <property type="term" value="F:transmembrane transporter activity"/>
    <property type="evidence" value="ECO:0007669"/>
    <property type="project" value="InterPro"/>
</dbReference>
<dbReference type="RefSeq" id="WP_129893870.1">
    <property type="nucleotide sequence ID" value="NZ_CP035758.1"/>
</dbReference>
<dbReference type="Proteomes" id="UP000290365">
    <property type="component" value="Chromosome"/>
</dbReference>
<keyword evidence="5 7" id="KW-1133">Transmembrane helix</keyword>
<keyword evidence="2" id="KW-0813">Transport</keyword>
<dbReference type="PANTHER" id="PTHR43266:SF2">
    <property type="entry name" value="MAJOR FACILITATOR SUPERFAMILY (MFS) PROFILE DOMAIN-CONTAINING PROTEIN"/>
    <property type="match status" value="1"/>
</dbReference>
<sequence length="154" mass="16263">MAIGAGSVIGALSAGYLIKRMSSVRLFWLSPLLLGIILLLFARQTILWPALIILFLAGLPLGTLSTSVGPILMHIIPQDLMGRVMSVFSTAQTIGMLLSISLSGLLGTLLAGLHLTTLGVTFTTYDTIYLGLGTIFTLAGIYGMINLRGLKVDG</sequence>
<evidence type="ECO:0000313" key="10">
    <source>
        <dbReference type="Proteomes" id="UP000290365"/>
    </source>
</evidence>
<dbReference type="OrthoDB" id="9900064at2"/>
<feature type="domain" description="Major facilitator superfamily (MFS) profile" evidence="8">
    <location>
        <begin position="1"/>
        <end position="154"/>
    </location>
</feature>
<dbReference type="EMBL" id="CP035758">
    <property type="protein sequence ID" value="QBD82801.1"/>
    <property type="molecule type" value="Genomic_DNA"/>
</dbReference>
<feature type="transmembrane region" description="Helical" evidence="7">
    <location>
        <begin position="48"/>
        <end position="73"/>
    </location>
</feature>
<organism evidence="9 10">
    <name type="scientific">Ktedonosporobacter rubrisoli</name>
    <dbReference type="NCBI Taxonomy" id="2509675"/>
    <lineage>
        <taxon>Bacteria</taxon>
        <taxon>Bacillati</taxon>
        <taxon>Chloroflexota</taxon>
        <taxon>Ktedonobacteria</taxon>
        <taxon>Ktedonobacterales</taxon>
        <taxon>Ktedonosporobacteraceae</taxon>
        <taxon>Ktedonosporobacter</taxon>
    </lineage>
</organism>
<dbReference type="PANTHER" id="PTHR43266">
    <property type="entry name" value="MACROLIDE-EFFLUX PROTEIN"/>
    <property type="match status" value="1"/>
</dbReference>
<protein>
    <submittedName>
        <fullName evidence="9">MFS transporter</fullName>
    </submittedName>
</protein>
<keyword evidence="10" id="KW-1185">Reference proteome</keyword>
<comment type="subcellular location">
    <subcellularLocation>
        <location evidence="1">Cell membrane</location>
        <topology evidence="1">Multi-pass membrane protein</topology>
    </subcellularLocation>
</comment>
<evidence type="ECO:0000256" key="4">
    <source>
        <dbReference type="ARBA" id="ARBA00022692"/>
    </source>
</evidence>
<reference evidence="9 10" key="1">
    <citation type="submission" date="2019-01" db="EMBL/GenBank/DDBJ databases">
        <title>Ktedonosporobacter rubrisoli SCAWS-G2.</title>
        <authorList>
            <person name="Huang Y."/>
            <person name="Yan B."/>
        </authorList>
    </citation>
    <scope>NUCLEOTIDE SEQUENCE [LARGE SCALE GENOMIC DNA]</scope>
    <source>
        <strain evidence="9 10">SCAWS-G2</strain>
    </source>
</reference>
<evidence type="ECO:0000256" key="2">
    <source>
        <dbReference type="ARBA" id="ARBA00022448"/>
    </source>
</evidence>
<evidence type="ECO:0000256" key="1">
    <source>
        <dbReference type="ARBA" id="ARBA00004651"/>
    </source>
</evidence>
<keyword evidence="3" id="KW-1003">Cell membrane</keyword>
<feature type="transmembrane region" description="Helical" evidence="7">
    <location>
        <begin position="94"/>
        <end position="115"/>
    </location>
</feature>
<evidence type="ECO:0000256" key="7">
    <source>
        <dbReference type="SAM" id="Phobius"/>
    </source>
</evidence>
<feature type="transmembrane region" description="Helical" evidence="7">
    <location>
        <begin position="127"/>
        <end position="145"/>
    </location>
</feature>
<dbReference type="GO" id="GO:0005886">
    <property type="term" value="C:plasma membrane"/>
    <property type="evidence" value="ECO:0007669"/>
    <property type="project" value="UniProtKB-SubCell"/>
</dbReference>
<name>A0A4V0Z0D1_KTERU</name>
<evidence type="ECO:0000256" key="6">
    <source>
        <dbReference type="ARBA" id="ARBA00023136"/>
    </source>
</evidence>
<evidence type="ECO:0000313" key="9">
    <source>
        <dbReference type="EMBL" id="QBD82801.1"/>
    </source>
</evidence>
<evidence type="ECO:0000259" key="8">
    <source>
        <dbReference type="PROSITE" id="PS50850"/>
    </source>
</evidence>
<feature type="transmembrane region" description="Helical" evidence="7">
    <location>
        <begin position="26"/>
        <end position="42"/>
    </location>
</feature>
<dbReference type="PROSITE" id="PS50850">
    <property type="entry name" value="MFS"/>
    <property type="match status" value="1"/>
</dbReference>
<dbReference type="Gene3D" id="1.20.1250.20">
    <property type="entry name" value="MFS general substrate transporter like domains"/>
    <property type="match status" value="1"/>
</dbReference>
<dbReference type="AlphaFoldDB" id="A0A4V0Z0D1"/>
<dbReference type="KEGG" id="kbs:EPA93_45300"/>
<gene>
    <name evidence="9" type="ORF">EPA93_45300</name>
</gene>
<proteinExistence type="predicted"/>
<accession>A0A4V0Z0D1</accession>
<keyword evidence="6 7" id="KW-0472">Membrane</keyword>
<dbReference type="SUPFAM" id="SSF103473">
    <property type="entry name" value="MFS general substrate transporter"/>
    <property type="match status" value="1"/>
</dbReference>
<dbReference type="InterPro" id="IPR036259">
    <property type="entry name" value="MFS_trans_sf"/>
</dbReference>
<keyword evidence="4 7" id="KW-0812">Transmembrane</keyword>
<dbReference type="InterPro" id="IPR020846">
    <property type="entry name" value="MFS_dom"/>
</dbReference>
<evidence type="ECO:0000256" key="5">
    <source>
        <dbReference type="ARBA" id="ARBA00022989"/>
    </source>
</evidence>
<evidence type="ECO:0000256" key="3">
    <source>
        <dbReference type="ARBA" id="ARBA00022475"/>
    </source>
</evidence>